<dbReference type="InterPro" id="IPR016181">
    <property type="entry name" value="Acyl_CoA_acyltransferase"/>
</dbReference>
<accession>A0A438ALE8</accession>
<evidence type="ECO:0000256" key="1">
    <source>
        <dbReference type="ARBA" id="ARBA00022679"/>
    </source>
</evidence>
<protein>
    <submittedName>
        <fullName evidence="4">GNAT family N-acetyltransferase</fullName>
    </submittedName>
</protein>
<evidence type="ECO:0000259" key="3">
    <source>
        <dbReference type="PROSITE" id="PS51186"/>
    </source>
</evidence>
<dbReference type="InterPro" id="IPR050832">
    <property type="entry name" value="Bact_Acetyltransf"/>
</dbReference>
<proteinExistence type="predicted"/>
<keyword evidence="1 4" id="KW-0808">Transferase</keyword>
<dbReference type="EMBL" id="RQXX01000001">
    <property type="protein sequence ID" value="RVV99502.1"/>
    <property type="molecule type" value="Genomic_DNA"/>
</dbReference>
<dbReference type="InterPro" id="IPR000182">
    <property type="entry name" value="GNAT_dom"/>
</dbReference>
<reference evidence="4 5" key="1">
    <citation type="submission" date="2018-11" db="EMBL/GenBank/DDBJ databases">
        <title>Mesobaculum littorinae gen. nov., sp. nov., isolated from Littorina scabra that represents a novel genus of the order Rhodobacteraceae.</title>
        <authorList>
            <person name="Li F."/>
        </authorList>
    </citation>
    <scope>NUCLEOTIDE SEQUENCE [LARGE SCALE GENOMIC DNA]</scope>
    <source>
        <strain evidence="4 5">M0103</strain>
    </source>
</reference>
<dbReference type="OrthoDB" id="9788924at2"/>
<evidence type="ECO:0000256" key="2">
    <source>
        <dbReference type="ARBA" id="ARBA00023315"/>
    </source>
</evidence>
<dbReference type="CDD" id="cd04301">
    <property type="entry name" value="NAT_SF"/>
    <property type="match status" value="1"/>
</dbReference>
<organism evidence="4 5">
    <name type="scientific">Mesobaculum littorinae</name>
    <dbReference type="NCBI Taxonomy" id="2486419"/>
    <lineage>
        <taxon>Bacteria</taxon>
        <taxon>Pseudomonadati</taxon>
        <taxon>Pseudomonadota</taxon>
        <taxon>Alphaproteobacteria</taxon>
        <taxon>Rhodobacterales</taxon>
        <taxon>Roseobacteraceae</taxon>
        <taxon>Mesobaculum</taxon>
    </lineage>
</organism>
<sequence>MAEGNQGMVVARRFDPAADGAQHVGQIDVELGQIGVEIRKVFVFEHESSLTRDRRRADPQPLRYIHPGAVFNCTARFSALATPDVFPAPRFQMTAAPMSQRPATVQDADLLVELVDISGAGLPGHIWARSVTPDQSAYDVGRLRAQGDSGPISWRHATIAEIGGDAAGCLIAYPLAAHPAPADPADPPEYGPMTELEAMVPGSFFVNIVATYPGYRRMGLGSALLATAVDRARTAGCPRLSLIVSDVNDNARRLYRAAGYGEIARRPVAKSDWDSPNSAWVLMTKDI</sequence>
<dbReference type="Pfam" id="PF00583">
    <property type="entry name" value="Acetyltransf_1"/>
    <property type="match status" value="1"/>
</dbReference>
<gene>
    <name evidence="4" type="ORF">EKE94_02120</name>
</gene>
<name>A0A438ALE8_9RHOB</name>
<dbReference type="GO" id="GO:0016747">
    <property type="term" value="F:acyltransferase activity, transferring groups other than amino-acyl groups"/>
    <property type="evidence" value="ECO:0007669"/>
    <property type="project" value="InterPro"/>
</dbReference>
<dbReference type="SUPFAM" id="SSF55729">
    <property type="entry name" value="Acyl-CoA N-acyltransferases (Nat)"/>
    <property type="match status" value="1"/>
</dbReference>
<evidence type="ECO:0000313" key="4">
    <source>
        <dbReference type="EMBL" id="RVV99502.1"/>
    </source>
</evidence>
<evidence type="ECO:0000313" key="5">
    <source>
        <dbReference type="Proteomes" id="UP000285908"/>
    </source>
</evidence>
<keyword evidence="2" id="KW-0012">Acyltransferase</keyword>
<dbReference type="PANTHER" id="PTHR43877">
    <property type="entry name" value="AMINOALKYLPHOSPHONATE N-ACETYLTRANSFERASE-RELATED-RELATED"/>
    <property type="match status" value="1"/>
</dbReference>
<dbReference type="Gene3D" id="3.40.630.30">
    <property type="match status" value="1"/>
</dbReference>
<feature type="domain" description="N-acetyltransferase" evidence="3">
    <location>
        <begin position="98"/>
        <end position="287"/>
    </location>
</feature>
<dbReference type="PROSITE" id="PS51186">
    <property type="entry name" value="GNAT"/>
    <property type="match status" value="1"/>
</dbReference>
<comment type="caution">
    <text evidence="4">The sequence shown here is derived from an EMBL/GenBank/DDBJ whole genome shotgun (WGS) entry which is preliminary data.</text>
</comment>
<dbReference type="Proteomes" id="UP000285908">
    <property type="component" value="Unassembled WGS sequence"/>
</dbReference>
<dbReference type="AlphaFoldDB" id="A0A438ALE8"/>
<keyword evidence="5" id="KW-1185">Reference proteome</keyword>